<dbReference type="EMBL" id="MFJB01000088">
    <property type="protein sequence ID" value="OGF98756.1"/>
    <property type="molecule type" value="Genomic_DNA"/>
</dbReference>
<dbReference type="InterPro" id="IPR007197">
    <property type="entry name" value="rSAM"/>
</dbReference>
<dbReference type="GO" id="GO:0003824">
    <property type="term" value="F:catalytic activity"/>
    <property type="evidence" value="ECO:0007669"/>
    <property type="project" value="InterPro"/>
</dbReference>
<evidence type="ECO:0000313" key="8">
    <source>
        <dbReference type="Proteomes" id="UP000177396"/>
    </source>
</evidence>
<keyword evidence="5" id="KW-0411">Iron-sulfur</keyword>
<name>A0A1F5YFK3_9BACT</name>
<dbReference type="AlphaFoldDB" id="A0A1F5YFK3"/>
<dbReference type="Pfam" id="PF04055">
    <property type="entry name" value="Radical_SAM"/>
    <property type="match status" value="1"/>
</dbReference>
<organism evidence="7 8">
    <name type="scientific">Candidatus Gottesmanbacteria bacterium RBG_16_38_7b</name>
    <dbReference type="NCBI Taxonomy" id="1798372"/>
    <lineage>
        <taxon>Bacteria</taxon>
        <taxon>Candidatus Gottesmaniibacteriota</taxon>
    </lineage>
</organism>
<dbReference type="Gene3D" id="3.40.50.280">
    <property type="entry name" value="Cobalamin-binding domain"/>
    <property type="match status" value="1"/>
</dbReference>
<dbReference type="GO" id="GO:0051536">
    <property type="term" value="F:iron-sulfur cluster binding"/>
    <property type="evidence" value="ECO:0007669"/>
    <property type="project" value="UniProtKB-KW"/>
</dbReference>
<dbReference type="SFLD" id="SFLDS00029">
    <property type="entry name" value="Radical_SAM"/>
    <property type="match status" value="1"/>
</dbReference>
<evidence type="ECO:0000256" key="2">
    <source>
        <dbReference type="ARBA" id="ARBA00022691"/>
    </source>
</evidence>
<feature type="domain" description="Radical SAM core" evidence="6">
    <location>
        <begin position="203"/>
        <end position="454"/>
    </location>
</feature>
<dbReference type="SUPFAM" id="SSF102114">
    <property type="entry name" value="Radical SAM enzymes"/>
    <property type="match status" value="1"/>
</dbReference>
<evidence type="ECO:0000256" key="1">
    <source>
        <dbReference type="ARBA" id="ARBA00001966"/>
    </source>
</evidence>
<accession>A0A1F5YFK3</accession>
<dbReference type="InterPro" id="IPR058240">
    <property type="entry name" value="rSAM_sf"/>
</dbReference>
<keyword evidence="2" id="KW-0949">S-adenosyl-L-methionine</keyword>
<sequence length="508" mass="58784">MKIAISYPPINTDKGVPLLSQNRQFQYFNNPTYIYPVVPAYAATMLKEESYQVFWLDAIAERWPLSKYLEEIEKSRIDLLAIESKTPTIKPYWKTISTIKKFFPKLKIVLMGDHVTALPLESMENSQVDYVLTGGDFDFALLNLAKFLDKKVKYLEPGVYYRDKKRKIISSGHFKLDHSLDKLPLIDRELSCWWLYAYANGNFKYTPGTYTMVGRDCWWRRPSSEGGYGCTFCSWTSTFPKWRVGTVNKLLKEVENCLNLGIREIFDDTGTFPIGPWLKDFCQEMIDRGYHKKIKIGCNMRANGIRDQATYDLMGKAGFRFILYGLESASQNTLNRLNKGTTPEDMVLAAKMASQAGLDPHVTCMVGYPWESKEEAETTVVRTKELFNKGWINTLQATIVIPYPGTALFRECEKNNWLKTRDWNRYDMREPIMKSPIPEAEIMDLTQKIYTSFLTPRYILRKLLSIRTMDDINYYVIRGGKYIWGHLKDFAKSQLAKKPSPSLSPTLN</sequence>
<dbReference type="InterPro" id="IPR051198">
    <property type="entry name" value="BchE-like"/>
</dbReference>
<proteinExistence type="predicted"/>
<dbReference type="Proteomes" id="UP000177396">
    <property type="component" value="Unassembled WGS sequence"/>
</dbReference>
<gene>
    <name evidence="7" type="ORF">A2153_06490</name>
</gene>
<dbReference type="GO" id="GO:0046872">
    <property type="term" value="F:metal ion binding"/>
    <property type="evidence" value="ECO:0007669"/>
    <property type="project" value="UniProtKB-KW"/>
</dbReference>
<protein>
    <submittedName>
        <fullName evidence="7">B12-binding domain-containing radical SAM protein</fullName>
    </submittedName>
</protein>
<reference evidence="7 8" key="1">
    <citation type="journal article" date="2016" name="Nat. Commun.">
        <title>Thousands of microbial genomes shed light on interconnected biogeochemical processes in an aquifer system.</title>
        <authorList>
            <person name="Anantharaman K."/>
            <person name="Brown C.T."/>
            <person name="Hug L.A."/>
            <person name="Sharon I."/>
            <person name="Castelle C.J."/>
            <person name="Probst A.J."/>
            <person name="Thomas B.C."/>
            <person name="Singh A."/>
            <person name="Wilkins M.J."/>
            <person name="Karaoz U."/>
            <person name="Brodie E.L."/>
            <person name="Williams K.H."/>
            <person name="Hubbard S.S."/>
            <person name="Banfield J.F."/>
        </authorList>
    </citation>
    <scope>NUCLEOTIDE SEQUENCE [LARGE SCALE GENOMIC DNA]</scope>
</reference>
<evidence type="ECO:0000256" key="3">
    <source>
        <dbReference type="ARBA" id="ARBA00022723"/>
    </source>
</evidence>
<evidence type="ECO:0000256" key="4">
    <source>
        <dbReference type="ARBA" id="ARBA00023004"/>
    </source>
</evidence>
<dbReference type="PANTHER" id="PTHR43409:SF7">
    <property type="entry name" value="BLL1977 PROTEIN"/>
    <property type="match status" value="1"/>
</dbReference>
<dbReference type="InterPro" id="IPR023404">
    <property type="entry name" value="rSAM_horseshoe"/>
</dbReference>
<evidence type="ECO:0000313" key="7">
    <source>
        <dbReference type="EMBL" id="OGF98756.1"/>
    </source>
</evidence>
<dbReference type="SMART" id="SM00729">
    <property type="entry name" value="Elp3"/>
    <property type="match status" value="1"/>
</dbReference>
<keyword evidence="4" id="KW-0408">Iron</keyword>
<evidence type="ECO:0000259" key="6">
    <source>
        <dbReference type="PROSITE" id="PS51918"/>
    </source>
</evidence>
<dbReference type="InterPro" id="IPR006638">
    <property type="entry name" value="Elp3/MiaA/NifB-like_rSAM"/>
</dbReference>
<keyword evidence="3" id="KW-0479">Metal-binding</keyword>
<dbReference type="PROSITE" id="PS51918">
    <property type="entry name" value="RADICAL_SAM"/>
    <property type="match status" value="1"/>
</dbReference>
<dbReference type="SFLD" id="SFLDG01082">
    <property type="entry name" value="B12-binding_domain_containing"/>
    <property type="match status" value="1"/>
</dbReference>
<evidence type="ECO:0000256" key="5">
    <source>
        <dbReference type="ARBA" id="ARBA00023014"/>
    </source>
</evidence>
<dbReference type="Gene3D" id="3.80.30.20">
    <property type="entry name" value="tm_1862 like domain"/>
    <property type="match status" value="1"/>
</dbReference>
<comment type="caution">
    <text evidence="7">The sequence shown here is derived from an EMBL/GenBank/DDBJ whole genome shotgun (WGS) entry which is preliminary data.</text>
</comment>
<dbReference type="PANTHER" id="PTHR43409">
    <property type="entry name" value="ANAEROBIC MAGNESIUM-PROTOPORPHYRIN IX MONOMETHYL ESTER CYCLASE-RELATED"/>
    <property type="match status" value="1"/>
</dbReference>
<comment type="cofactor">
    <cofactor evidence="1">
        <name>[4Fe-4S] cluster</name>
        <dbReference type="ChEBI" id="CHEBI:49883"/>
    </cofactor>
</comment>